<protein>
    <recommendedName>
        <fullName evidence="3">SPX domain-containing protein</fullName>
    </recommendedName>
</protein>
<feature type="coiled-coil region" evidence="1">
    <location>
        <begin position="123"/>
        <end position="150"/>
    </location>
</feature>
<dbReference type="PANTHER" id="PTHR10783">
    <property type="entry name" value="XENOTROPIC AND POLYTROPIC RETROVIRUS RECEPTOR 1-RELATED"/>
    <property type="match status" value="1"/>
</dbReference>
<dbReference type="EMBL" id="AWUE01019720">
    <property type="protein sequence ID" value="OMO71882.1"/>
    <property type="molecule type" value="Genomic_DNA"/>
</dbReference>
<accession>A0A1R3HNM8</accession>
<feature type="compositionally biased region" description="Polar residues" evidence="2">
    <location>
        <begin position="235"/>
        <end position="255"/>
    </location>
</feature>
<dbReference type="PROSITE" id="PS51382">
    <property type="entry name" value="SPX"/>
    <property type="match status" value="1"/>
</dbReference>
<dbReference type="AlphaFoldDB" id="A0A1R3HNM8"/>
<feature type="region of interest" description="Disordered" evidence="2">
    <location>
        <begin position="189"/>
        <end position="255"/>
    </location>
</feature>
<keyword evidence="5" id="KW-1185">Reference proteome</keyword>
<keyword evidence="1" id="KW-0175">Coiled coil</keyword>
<gene>
    <name evidence="4" type="ORF">COLO4_27989</name>
</gene>
<comment type="caution">
    <text evidence="4">The sequence shown here is derived from an EMBL/GenBank/DDBJ whole genome shotgun (WGS) entry which is preliminary data.</text>
</comment>
<feature type="compositionally biased region" description="Low complexity" evidence="2">
    <location>
        <begin position="191"/>
        <end position="214"/>
    </location>
</feature>
<dbReference type="GO" id="GO:0000822">
    <property type="term" value="F:inositol hexakisphosphate binding"/>
    <property type="evidence" value="ECO:0007669"/>
    <property type="project" value="TreeGrafter"/>
</dbReference>
<dbReference type="GO" id="GO:0016036">
    <property type="term" value="P:cellular response to phosphate starvation"/>
    <property type="evidence" value="ECO:0007669"/>
    <property type="project" value="TreeGrafter"/>
</dbReference>
<evidence type="ECO:0000256" key="2">
    <source>
        <dbReference type="SAM" id="MobiDB-lite"/>
    </source>
</evidence>
<sequence>MEFGKSFKRQMVSEWTEAYVDYDGLKSILQQILHYKLSKQPETHLRSLNKKLSLHRTLSGLHLHHGNEGDVEDQVKEVDKLQKDDSGSGHEFYKTKSLGESGEGGEIEVEFFRKLDEELNKVNTFYKEKVEEVMDEAALLNKQMDALIALRFKVQSSVGNGACLKKHPSADILNTSDVAEMGFNESISEVEMSGKSSLEESSNSHNGSGNMGENLQGNDQDEEESASDPEFNPLHNIQQSNSNQKAGNNSASQQNPLEVLERVKITNTLDSPMSTIKGIFKDSKHDELCFEKTEVKKVEERLREVFIEFYQKLRLLKHFRS</sequence>
<evidence type="ECO:0000259" key="3">
    <source>
        <dbReference type="PROSITE" id="PS51382"/>
    </source>
</evidence>
<dbReference type="GO" id="GO:0006817">
    <property type="term" value="P:phosphate ion transport"/>
    <property type="evidence" value="ECO:0007669"/>
    <property type="project" value="TreeGrafter"/>
</dbReference>
<dbReference type="OrthoDB" id="9970435at2759"/>
<evidence type="ECO:0000313" key="4">
    <source>
        <dbReference type="EMBL" id="OMO71882.1"/>
    </source>
</evidence>
<dbReference type="InterPro" id="IPR004331">
    <property type="entry name" value="SPX_dom"/>
</dbReference>
<organism evidence="4 5">
    <name type="scientific">Corchorus olitorius</name>
    <dbReference type="NCBI Taxonomy" id="93759"/>
    <lineage>
        <taxon>Eukaryota</taxon>
        <taxon>Viridiplantae</taxon>
        <taxon>Streptophyta</taxon>
        <taxon>Embryophyta</taxon>
        <taxon>Tracheophyta</taxon>
        <taxon>Spermatophyta</taxon>
        <taxon>Magnoliopsida</taxon>
        <taxon>eudicotyledons</taxon>
        <taxon>Gunneridae</taxon>
        <taxon>Pentapetalae</taxon>
        <taxon>rosids</taxon>
        <taxon>malvids</taxon>
        <taxon>Malvales</taxon>
        <taxon>Malvaceae</taxon>
        <taxon>Grewioideae</taxon>
        <taxon>Apeibeae</taxon>
        <taxon>Corchorus</taxon>
    </lineage>
</organism>
<dbReference type="GO" id="GO:0005802">
    <property type="term" value="C:trans-Golgi network"/>
    <property type="evidence" value="ECO:0007669"/>
    <property type="project" value="TreeGrafter"/>
</dbReference>
<dbReference type="Pfam" id="PF03105">
    <property type="entry name" value="SPX"/>
    <property type="match status" value="1"/>
</dbReference>
<dbReference type="GO" id="GO:0005886">
    <property type="term" value="C:plasma membrane"/>
    <property type="evidence" value="ECO:0007669"/>
    <property type="project" value="TreeGrafter"/>
</dbReference>
<name>A0A1R3HNM8_9ROSI</name>
<reference evidence="5" key="1">
    <citation type="submission" date="2013-09" db="EMBL/GenBank/DDBJ databases">
        <title>Corchorus olitorius genome sequencing.</title>
        <authorList>
            <person name="Alam M."/>
            <person name="Haque M.S."/>
            <person name="Islam M.S."/>
            <person name="Emdad E.M."/>
            <person name="Islam M.M."/>
            <person name="Ahmed B."/>
            <person name="Halim A."/>
            <person name="Hossen Q.M.M."/>
            <person name="Hossain M.Z."/>
            <person name="Ahmed R."/>
            <person name="Khan M.M."/>
            <person name="Islam R."/>
            <person name="Rashid M.M."/>
            <person name="Khan S.A."/>
            <person name="Rahman M.S."/>
            <person name="Alam M."/>
            <person name="Yahiya A.S."/>
            <person name="Khan M.S."/>
            <person name="Azam M.S."/>
            <person name="Haque T."/>
            <person name="Lashkar M.Z.H."/>
            <person name="Akhand A.I."/>
            <person name="Morshed G."/>
            <person name="Roy S."/>
            <person name="Uddin K.S."/>
            <person name="Rabeya T."/>
            <person name="Hossain A.S."/>
            <person name="Chowdhury A."/>
            <person name="Snigdha A.R."/>
            <person name="Mortoza M.S."/>
            <person name="Matin S.A."/>
            <person name="Hoque S.M.E."/>
            <person name="Islam M.K."/>
            <person name="Roy D.K."/>
            <person name="Haider R."/>
            <person name="Moosa M.M."/>
            <person name="Elias S.M."/>
            <person name="Hasan A.M."/>
            <person name="Jahan S."/>
            <person name="Shafiuddin M."/>
            <person name="Mahmood N."/>
            <person name="Shommy N.S."/>
        </authorList>
    </citation>
    <scope>NUCLEOTIDE SEQUENCE [LARGE SCALE GENOMIC DNA]</scope>
    <source>
        <strain evidence="5">cv. O-4</strain>
    </source>
</reference>
<proteinExistence type="predicted"/>
<dbReference type="PANTHER" id="PTHR10783:SF104">
    <property type="entry name" value="PHOSPHATE TRANSPORTER PHO1 HOMOLOG 10"/>
    <property type="match status" value="1"/>
</dbReference>
<evidence type="ECO:0000313" key="5">
    <source>
        <dbReference type="Proteomes" id="UP000187203"/>
    </source>
</evidence>
<feature type="domain" description="SPX" evidence="3">
    <location>
        <begin position="1"/>
        <end position="321"/>
    </location>
</feature>
<evidence type="ECO:0000256" key="1">
    <source>
        <dbReference type="SAM" id="Coils"/>
    </source>
</evidence>
<dbReference type="STRING" id="93759.A0A1R3HNM8"/>
<dbReference type="Proteomes" id="UP000187203">
    <property type="component" value="Unassembled WGS sequence"/>
</dbReference>